<feature type="compositionally biased region" description="Polar residues" evidence="2">
    <location>
        <begin position="126"/>
        <end position="137"/>
    </location>
</feature>
<dbReference type="EMBL" id="BTCM01000003">
    <property type="protein sequence ID" value="GMK56873.1"/>
    <property type="molecule type" value="Genomic_DNA"/>
</dbReference>
<evidence type="ECO:0000313" key="3">
    <source>
        <dbReference type="EMBL" id="GMK56873.1"/>
    </source>
</evidence>
<keyword evidence="1" id="KW-0175">Coiled coil</keyword>
<feature type="compositionally biased region" description="Polar residues" evidence="2">
    <location>
        <begin position="43"/>
        <end position="60"/>
    </location>
</feature>
<comment type="caution">
    <text evidence="3">The sequence shown here is derived from an EMBL/GenBank/DDBJ whole genome shotgun (WGS) entry which is preliminary data.</text>
</comment>
<feature type="compositionally biased region" description="Polar residues" evidence="2">
    <location>
        <begin position="771"/>
        <end position="786"/>
    </location>
</feature>
<organism evidence="3 4">
    <name type="scientific">Cutaneotrichosporon spelunceum</name>
    <dbReference type="NCBI Taxonomy" id="1672016"/>
    <lineage>
        <taxon>Eukaryota</taxon>
        <taxon>Fungi</taxon>
        <taxon>Dikarya</taxon>
        <taxon>Basidiomycota</taxon>
        <taxon>Agaricomycotina</taxon>
        <taxon>Tremellomycetes</taxon>
        <taxon>Trichosporonales</taxon>
        <taxon>Trichosporonaceae</taxon>
        <taxon>Cutaneotrichosporon</taxon>
    </lineage>
</organism>
<reference evidence="3" key="1">
    <citation type="journal article" date="2023" name="BMC Genomics">
        <title>Chromosome-level genome assemblies of Cutaneotrichosporon spp. (Trichosporonales, Basidiomycota) reveal imbalanced evolution between nucleotide sequences and chromosome synteny.</title>
        <authorList>
            <person name="Kobayashi Y."/>
            <person name="Kayamori A."/>
            <person name="Aoki K."/>
            <person name="Shiwa Y."/>
            <person name="Matsutani M."/>
            <person name="Fujita N."/>
            <person name="Sugita T."/>
            <person name="Iwasaki W."/>
            <person name="Tanaka N."/>
            <person name="Takashima M."/>
        </authorList>
    </citation>
    <scope>NUCLEOTIDE SEQUENCE</scope>
    <source>
        <strain evidence="3">HIS016</strain>
    </source>
</reference>
<proteinExistence type="predicted"/>
<evidence type="ECO:0000313" key="4">
    <source>
        <dbReference type="Proteomes" id="UP001222932"/>
    </source>
</evidence>
<feature type="region of interest" description="Disordered" evidence="2">
    <location>
        <begin position="771"/>
        <end position="794"/>
    </location>
</feature>
<keyword evidence="4" id="KW-1185">Reference proteome</keyword>
<feature type="region of interest" description="Disordered" evidence="2">
    <location>
        <begin position="1"/>
        <end position="29"/>
    </location>
</feature>
<feature type="compositionally biased region" description="Polar residues" evidence="2">
    <location>
        <begin position="677"/>
        <end position="703"/>
    </location>
</feature>
<feature type="compositionally biased region" description="Low complexity" evidence="2">
    <location>
        <begin position="712"/>
        <end position="724"/>
    </location>
</feature>
<feature type="coiled-coil region" evidence="1">
    <location>
        <begin position="229"/>
        <end position="263"/>
    </location>
</feature>
<reference evidence="3" key="2">
    <citation type="submission" date="2023-06" db="EMBL/GenBank/DDBJ databases">
        <authorList>
            <person name="Kobayashi Y."/>
            <person name="Kayamori A."/>
            <person name="Aoki K."/>
            <person name="Shiwa Y."/>
            <person name="Fujita N."/>
            <person name="Sugita T."/>
            <person name="Iwasaki W."/>
            <person name="Tanaka N."/>
            <person name="Takashima M."/>
        </authorList>
    </citation>
    <scope>NUCLEOTIDE SEQUENCE</scope>
    <source>
        <strain evidence="3">HIS016</strain>
    </source>
</reference>
<feature type="region of interest" description="Disordered" evidence="2">
    <location>
        <begin position="519"/>
        <end position="559"/>
    </location>
</feature>
<evidence type="ECO:0000256" key="2">
    <source>
        <dbReference type="SAM" id="MobiDB-lite"/>
    </source>
</evidence>
<accession>A0AAD3YC91</accession>
<dbReference type="Proteomes" id="UP001222932">
    <property type="component" value="Unassembled WGS sequence"/>
</dbReference>
<feature type="compositionally biased region" description="Basic and acidic residues" evidence="2">
    <location>
        <begin position="541"/>
        <end position="554"/>
    </location>
</feature>
<feature type="region of interest" description="Disordered" evidence="2">
    <location>
        <begin position="161"/>
        <end position="182"/>
    </location>
</feature>
<dbReference type="AlphaFoldDB" id="A0AAD3YC91"/>
<evidence type="ECO:0000256" key="1">
    <source>
        <dbReference type="SAM" id="Coils"/>
    </source>
</evidence>
<protein>
    <submittedName>
        <fullName evidence="3">Uncharacterized protein</fullName>
    </submittedName>
</protein>
<gene>
    <name evidence="3" type="ORF">CspeluHIS016_0307130</name>
</gene>
<name>A0AAD3YC91_9TREE</name>
<feature type="region of interest" description="Disordered" evidence="2">
    <location>
        <begin position="118"/>
        <end position="146"/>
    </location>
</feature>
<feature type="region of interest" description="Disordered" evidence="2">
    <location>
        <begin position="648"/>
        <end position="733"/>
    </location>
</feature>
<sequence>MSAVERAMAALQGSVPDARAGRSSSPLDTVDLNARLNAYKWSQEQTPRTLASPMPHSTSGRVPPDAPALASPFTQAQVIFGPPTPVSQISFLRGAETLGPDDSISAVGVSRKVEASKAAAARPLSWETQQTERSSSYPRPGVVSHEKPPIQLNVLHNQIIERPPSPDSTASPAGIDNYSDEADLGPNGLEYPSMKAHRAALLAAQWRKKEARVDEELESRRAAAAKEEQARAARRLVDTTNRLQEAEDALRTLQLKLVAEKLRTGEAKRLAAEAAAKREADRRELALAVAILRRAKDDGRRGEEERQRLLRAFEEAKRRLVKYHEEIRVRDARKAGQTEGRTEGFAEAGEWMTHEEIRVRDARKAGRAEGRTEAFAETARWMSSQPTAPAEQHTTAPIVVPTPVEQHTTAPIIVPIPVEQHITAPIVAPIPVEQFSPAPTGAIYPSLANVPSPVLPDGALHPVRVPIPSHPQRSHRSVSSIDARLVDSRMSQYSGLSRRQQFADASVERAEGIIAPRASAHTSRTPSFMSAGAPTIRSQRSARELNRPHPDVRHSRSLSQPTNLASAAVMGHQGPHNDSKYPAWDGPDPHFDNPEVMAMKAFQERAARVSRNFRGSNDDLIAAAAMQLPPEEPRTPARRVGEMGLRPIRSPHPIPALGISVGGAAPELSDPRYQRAPTITVQPPSSTRTPLASATSGIQTRVPTPSPVGAQRSRSPARGRSASPLGPKTVSATSVRVDPVGRYSNSVAQAAAVALPSSHGTTFTVVARSASPPTLRTSGPTYTTATKYGHDRPAPVLRPQRTIVETVPDVDDPRIRVDDKIRREAALVDAYNARATTAAGTRHSWR</sequence>
<feature type="region of interest" description="Disordered" evidence="2">
    <location>
        <begin position="43"/>
        <end position="64"/>
    </location>
</feature>